<reference evidence="2 3" key="1">
    <citation type="submission" date="2020-07" db="EMBL/GenBank/DDBJ databases">
        <title>Gai3-2, isolated from salt lake.</title>
        <authorList>
            <person name="Cui H."/>
            <person name="Shi X."/>
        </authorList>
    </citation>
    <scope>NUCLEOTIDE SEQUENCE [LARGE SCALE GENOMIC DNA]</scope>
    <source>
        <strain evidence="2 3">Gai3-2</strain>
        <plasmid evidence="2 3">unnamed3</plasmid>
    </source>
</reference>
<keyword evidence="2" id="KW-0614">Plasmid</keyword>
<name>A0A7D5GIP9_9EURY</name>
<keyword evidence="3" id="KW-1185">Reference proteome</keyword>
<dbReference type="RefSeq" id="WP_179171644.1">
    <property type="nucleotide sequence ID" value="NZ_CP058532.1"/>
</dbReference>
<dbReference type="GeneID" id="56031371"/>
<proteinExistence type="predicted"/>
<accession>A0A7D5GIP9</accession>
<organism evidence="2 3">
    <name type="scientific">Halorarum halophilum</name>
    <dbReference type="NCBI Taxonomy" id="2743090"/>
    <lineage>
        <taxon>Archaea</taxon>
        <taxon>Methanobacteriati</taxon>
        <taxon>Methanobacteriota</taxon>
        <taxon>Stenosarchaea group</taxon>
        <taxon>Halobacteria</taxon>
        <taxon>Halobacteriales</taxon>
        <taxon>Haloferacaceae</taxon>
        <taxon>Halorarum</taxon>
    </lineage>
</organism>
<gene>
    <name evidence="2" type="ORF">HUG10_21020</name>
</gene>
<feature type="transmembrane region" description="Helical" evidence="1">
    <location>
        <begin position="15"/>
        <end position="34"/>
    </location>
</feature>
<dbReference type="EMBL" id="CP058532">
    <property type="protein sequence ID" value="QLG30070.1"/>
    <property type="molecule type" value="Genomic_DNA"/>
</dbReference>
<evidence type="ECO:0000313" key="3">
    <source>
        <dbReference type="Proteomes" id="UP000509750"/>
    </source>
</evidence>
<geneLocation type="plasmid" evidence="2 3">
    <name>unnamed3</name>
</geneLocation>
<evidence type="ECO:0000313" key="2">
    <source>
        <dbReference type="EMBL" id="QLG30070.1"/>
    </source>
</evidence>
<keyword evidence="1" id="KW-0472">Membrane</keyword>
<dbReference type="KEGG" id="halg:HUG10_21020"/>
<sequence length="82" mass="8899">MRNSHRALLDSNDEIIFAAAAMTGGAFLLLWIVVGGVTGVLFSGVVGLFLGLAIALLASPILYFRFMIMIAAYVEWEIERHG</sequence>
<feature type="transmembrane region" description="Helical" evidence="1">
    <location>
        <begin position="40"/>
        <end position="64"/>
    </location>
</feature>
<keyword evidence="1" id="KW-1133">Transmembrane helix</keyword>
<dbReference type="Proteomes" id="UP000509750">
    <property type="component" value="Plasmid unnamed3"/>
</dbReference>
<keyword evidence="1" id="KW-0812">Transmembrane</keyword>
<protein>
    <submittedName>
        <fullName evidence="2">Uncharacterized protein</fullName>
    </submittedName>
</protein>
<dbReference type="AlphaFoldDB" id="A0A7D5GIP9"/>
<evidence type="ECO:0000256" key="1">
    <source>
        <dbReference type="SAM" id="Phobius"/>
    </source>
</evidence>